<dbReference type="GO" id="GO:0006935">
    <property type="term" value="P:chemotaxis"/>
    <property type="evidence" value="ECO:0007669"/>
    <property type="project" value="UniProtKB-UniRule"/>
</dbReference>
<reference evidence="11 12" key="1">
    <citation type="submission" date="2020-08" db="EMBL/GenBank/DDBJ databases">
        <title>Oceanospirillum sp. nov. isolated from marine sediment.</title>
        <authorList>
            <person name="Ji X."/>
        </authorList>
    </citation>
    <scope>NUCLEOTIDE SEQUENCE [LARGE SCALE GENOMIC DNA]</scope>
    <source>
        <strain evidence="11 12">D5</strain>
    </source>
</reference>
<evidence type="ECO:0000313" key="11">
    <source>
        <dbReference type="EMBL" id="MBB1486833.1"/>
    </source>
</evidence>
<dbReference type="NCBIfam" id="NF009206">
    <property type="entry name" value="PRK12555.1"/>
    <property type="match status" value="1"/>
</dbReference>
<keyword evidence="3 6" id="KW-0597">Phosphoprotein</keyword>
<dbReference type="SUPFAM" id="SSF52738">
    <property type="entry name" value="Methylesterase CheB, C-terminal domain"/>
    <property type="match status" value="1"/>
</dbReference>
<dbReference type="EC" id="3.1.1.61" evidence="6"/>
<dbReference type="PROSITE" id="PS50122">
    <property type="entry name" value="CHEB"/>
    <property type="match status" value="1"/>
</dbReference>
<dbReference type="InterPro" id="IPR008248">
    <property type="entry name" value="CheB-like"/>
</dbReference>
<evidence type="ECO:0000256" key="1">
    <source>
        <dbReference type="ARBA" id="ARBA00022490"/>
    </source>
</evidence>
<dbReference type="PROSITE" id="PS50110">
    <property type="entry name" value="RESPONSE_REGULATORY"/>
    <property type="match status" value="1"/>
</dbReference>
<dbReference type="GO" id="GO:0005737">
    <property type="term" value="C:cytoplasm"/>
    <property type="evidence" value="ECO:0007669"/>
    <property type="project" value="UniProtKB-SubCell"/>
</dbReference>
<dbReference type="InterPro" id="IPR035909">
    <property type="entry name" value="CheB_C"/>
</dbReference>
<dbReference type="EMBL" id="JACJFM010000009">
    <property type="protein sequence ID" value="MBB1486833.1"/>
    <property type="molecule type" value="Genomic_DNA"/>
</dbReference>
<comment type="caution">
    <text evidence="11">The sequence shown here is derived from an EMBL/GenBank/DDBJ whole genome shotgun (WGS) entry which is preliminary data.</text>
</comment>
<dbReference type="InterPro" id="IPR000673">
    <property type="entry name" value="Sig_transdc_resp-reg_Me-estase"/>
</dbReference>
<dbReference type="PIRSF" id="PIRSF000876">
    <property type="entry name" value="RR_chemtxs_CheB"/>
    <property type="match status" value="1"/>
</dbReference>
<comment type="function">
    <text evidence="6">Involved in chemotaxis. Part of a chemotaxis signal transduction system that modulates chemotaxis in response to various stimuli. Catalyzes the demethylation of specific methylglutamate residues introduced into the chemoreceptors (methyl-accepting chemotaxis proteins or MCP) by CheR. Also mediates the irreversible deamidation of specific glutamine residues to glutamic acid.</text>
</comment>
<feature type="active site" evidence="6 7">
    <location>
        <position position="197"/>
    </location>
</feature>
<evidence type="ECO:0000259" key="9">
    <source>
        <dbReference type="PROSITE" id="PS50110"/>
    </source>
</evidence>
<organism evidence="11 12">
    <name type="scientific">Oceanospirillum sediminis</name>
    <dbReference type="NCBI Taxonomy" id="2760088"/>
    <lineage>
        <taxon>Bacteria</taxon>
        <taxon>Pseudomonadati</taxon>
        <taxon>Pseudomonadota</taxon>
        <taxon>Gammaproteobacteria</taxon>
        <taxon>Oceanospirillales</taxon>
        <taxon>Oceanospirillaceae</taxon>
        <taxon>Oceanospirillum</taxon>
    </lineage>
</organism>
<dbReference type="EC" id="3.5.1.44" evidence="6"/>
<evidence type="ECO:0000256" key="5">
    <source>
        <dbReference type="ARBA" id="ARBA00048267"/>
    </source>
</evidence>
<keyword evidence="4 6" id="KW-0378">Hydrolase</keyword>
<evidence type="ECO:0000256" key="6">
    <source>
        <dbReference type="HAMAP-Rule" id="MF_00099"/>
    </source>
</evidence>
<dbReference type="CDD" id="cd17541">
    <property type="entry name" value="REC_CheB-like"/>
    <property type="match status" value="1"/>
</dbReference>
<evidence type="ECO:0000256" key="3">
    <source>
        <dbReference type="ARBA" id="ARBA00022553"/>
    </source>
</evidence>
<dbReference type="Proteomes" id="UP000565262">
    <property type="component" value="Unassembled WGS sequence"/>
</dbReference>
<dbReference type="CDD" id="cd16432">
    <property type="entry name" value="CheB_Rec"/>
    <property type="match status" value="1"/>
</dbReference>
<protein>
    <recommendedName>
        <fullName evidence="6">Protein-glutamate methylesterase/protein-glutamine glutaminase</fullName>
        <ecNumber evidence="6">3.1.1.61</ecNumber>
        <ecNumber evidence="6">3.5.1.44</ecNumber>
    </recommendedName>
</protein>
<evidence type="ECO:0000313" key="12">
    <source>
        <dbReference type="Proteomes" id="UP000565262"/>
    </source>
</evidence>
<dbReference type="Pfam" id="PF01339">
    <property type="entry name" value="CheB_methylest"/>
    <property type="match status" value="1"/>
</dbReference>
<gene>
    <name evidence="6" type="primary">cheB</name>
    <name evidence="11" type="ORF">H4O21_09445</name>
</gene>
<comment type="catalytic activity">
    <reaction evidence="6">
        <text>L-glutaminyl-[protein] + H2O = L-glutamyl-[protein] + NH4(+)</text>
        <dbReference type="Rhea" id="RHEA:16441"/>
        <dbReference type="Rhea" id="RHEA-COMP:10207"/>
        <dbReference type="Rhea" id="RHEA-COMP:10208"/>
        <dbReference type="ChEBI" id="CHEBI:15377"/>
        <dbReference type="ChEBI" id="CHEBI:28938"/>
        <dbReference type="ChEBI" id="CHEBI:29973"/>
        <dbReference type="ChEBI" id="CHEBI:30011"/>
        <dbReference type="EC" id="3.5.1.44"/>
    </reaction>
</comment>
<dbReference type="GO" id="GO:0050568">
    <property type="term" value="F:protein-glutamine glutaminase activity"/>
    <property type="evidence" value="ECO:0007669"/>
    <property type="project" value="UniProtKB-UniRule"/>
</dbReference>
<feature type="modified residue" description="4-aspartylphosphate" evidence="6 8">
    <location>
        <position position="54"/>
    </location>
</feature>
<feature type="active site" evidence="6 7">
    <location>
        <position position="292"/>
    </location>
</feature>
<dbReference type="InterPro" id="IPR001789">
    <property type="entry name" value="Sig_transdc_resp-reg_receiver"/>
</dbReference>
<dbReference type="SUPFAM" id="SSF52172">
    <property type="entry name" value="CheY-like"/>
    <property type="match status" value="1"/>
</dbReference>
<dbReference type="GO" id="GO:0000156">
    <property type="term" value="F:phosphorelay response regulator activity"/>
    <property type="evidence" value="ECO:0007669"/>
    <property type="project" value="InterPro"/>
</dbReference>
<dbReference type="PANTHER" id="PTHR42872">
    <property type="entry name" value="PROTEIN-GLUTAMATE METHYLESTERASE/PROTEIN-GLUTAMINE GLUTAMINASE"/>
    <property type="match status" value="1"/>
</dbReference>
<name>A0A839IN04_9GAMM</name>
<sequence length="349" mass="37937">MIEVVVVDDSALIRNLLKEIIDSQDDMSVIGVANDPIEAREIIRKVNPDVITLDVEMPKMHGLDFLEKLMRLRPMPVVMISTLTTIGSDTTIRALELGAIDFIAKPKVGISSELKQYTEEICGKIRVAAKAGPKLALIRKQKQARQKSEKHETGIKFSRKALRKYIAVGSSTGGTEAIKEFLLPLPEESPPIVITQHMPPGFTQTFAARMDSLCRLKVKEAEDGDLLQAGLVLIAPGDRHMKVVSTSKGLAVELDNGPLVNRHKPSVEVLFDSTLPFAKEFTGIILTGMGADGAEALKRMKDAGAITIGQNEASCVVYGMPRAAASIGAVEYVEALQDIPLRLTKTMNS</sequence>
<evidence type="ECO:0000259" key="10">
    <source>
        <dbReference type="PROSITE" id="PS50122"/>
    </source>
</evidence>
<proteinExistence type="inferred from homology"/>
<accession>A0A839IN04</accession>
<dbReference type="HAMAP" id="MF_00099">
    <property type="entry name" value="CheB_chemtxs"/>
    <property type="match status" value="1"/>
</dbReference>
<comment type="domain">
    <text evidence="6">Contains a C-terminal catalytic domain, and an N-terminal region which modulates catalytic activity.</text>
</comment>
<evidence type="ECO:0000256" key="7">
    <source>
        <dbReference type="PROSITE-ProRule" id="PRU00050"/>
    </source>
</evidence>
<evidence type="ECO:0000256" key="8">
    <source>
        <dbReference type="PROSITE-ProRule" id="PRU00169"/>
    </source>
</evidence>
<dbReference type="FunFam" id="3.40.50.2300:FF:000060">
    <property type="entry name" value="Protein-glutamate methylesterase/protein-glutamine glutaminase"/>
    <property type="match status" value="1"/>
</dbReference>
<feature type="domain" description="CheB-type methylesterase" evidence="10">
    <location>
        <begin position="163"/>
        <end position="349"/>
    </location>
</feature>
<keyword evidence="2 6" id="KW-0145">Chemotaxis</keyword>
<comment type="subcellular location">
    <subcellularLocation>
        <location evidence="6">Cytoplasm</location>
    </subcellularLocation>
</comment>
<dbReference type="InterPro" id="IPR011006">
    <property type="entry name" value="CheY-like_superfamily"/>
</dbReference>
<comment type="PTM">
    <text evidence="6">Phosphorylated by CheA. Phosphorylation of the N-terminal regulatory domain activates the methylesterase activity.</text>
</comment>
<dbReference type="AlphaFoldDB" id="A0A839IN04"/>
<dbReference type="PANTHER" id="PTHR42872:SF6">
    <property type="entry name" value="PROTEIN-GLUTAMATE METHYLESTERASE_PROTEIN-GLUTAMINE GLUTAMINASE"/>
    <property type="match status" value="1"/>
</dbReference>
<evidence type="ECO:0000256" key="4">
    <source>
        <dbReference type="ARBA" id="ARBA00022801"/>
    </source>
</evidence>
<feature type="active site" evidence="6 7">
    <location>
        <position position="171"/>
    </location>
</feature>
<evidence type="ECO:0000256" key="2">
    <source>
        <dbReference type="ARBA" id="ARBA00022500"/>
    </source>
</evidence>
<dbReference type="Pfam" id="PF00072">
    <property type="entry name" value="Response_reg"/>
    <property type="match status" value="1"/>
</dbReference>
<feature type="domain" description="Response regulatory" evidence="9">
    <location>
        <begin position="3"/>
        <end position="120"/>
    </location>
</feature>
<dbReference type="SMART" id="SM00448">
    <property type="entry name" value="REC"/>
    <property type="match status" value="1"/>
</dbReference>
<dbReference type="Gene3D" id="3.40.50.2300">
    <property type="match status" value="1"/>
</dbReference>
<comment type="similarity">
    <text evidence="6">Belongs to the CheB family.</text>
</comment>
<dbReference type="RefSeq" id="WP_182808609.1">
    <property type="nucleotide sequence ID" value="NZ_JACJFM010000009.1"/>
</dbReference>
<keyword evidence="1 6" id="KW-0963">Cytoplasm</keyword>
<dbReference type="Gene3D" id="3.40.50.180">
    <property type="entry name" value="Methylesterase CheB, C-terminal domain"/>
    <property type="match status" value="1"/>
</dbReference>
<keyword evidence="12" id="KW-1185">Reference proteome</keyword>
<dbReference type="NCBIfam" id="NF001965">
    <property type="entry name" value="PRK00742.1"/>
    <property type="match status" value="1"/>
</dbReference>
<dbReference type="GO" id="GO:0008984">
    <property type="term" value="F:protein-glutamate methylesterase activity"/>
    <property type="evidence" value="ECO:0007669"/>
    <property type="project" value="UniProtKB-UniRule"/>
</dbReference>
<comment type="catalytic activity">
    <reaction evidence="5 6">
        <text>[protein]-L-glutamate 5-O-methyl ester + H2O = L-glutamyl-[protein] + methanol + H(+)</text>
        <dbReference type="Rhea" id="RHEA:23236"/>
        <dbReference type="Rhea" id="RHEA-COMP:10208"/>
        <dbReference type="Rhea" id="RHEA-COMP:10311"/>
        <dbReference type="ChEBI" id="CHEBI:15377"/>
        <dbReference type="ChEBI" id="CHEBI:15378"/>
        <dbReference type="ChEBI" id="CHEBI:17790"/>
        <dbReference type="ChEBI" id="CHEBI:29973"/>
        <dbReference type="ChEBI" id="CHEBI:82795"/>
        <dbReference type="EC" id="3.1.1.61"/>
    </reaction>
</comment>